<organism evidence="8 9">
    <name type="scientific">Roseomonas marmotae</name>
    <dbReference type="NCBI Taxonomy" id="2768161"/>
    <lineage>
        <taxon>Bacteria</taxon>
        <taxon>Pseudomonadati</taxon>
        <taxon>Pseudomonadota</taxon>
        <taxon>Alphaproteobacteria</taxon>
        <taxon>Acetobacterales</taxon>
        <taxon>Roseomonadaceae</taxon>
        <taxon>Roseomonas</taxon>
    </lineage>
</organism>
<dbReference type="SUPFAM" id="SSF103473">
    <property type="entry name" value="MFS general substrate transporter"/>
    <property type="match status" value="1"/>
</dbReference>
<feature type="transmembrane region" description="Helical" evidence="7">
    <location>
        <begin position="53"/>
        <end position="77"/>
    </location>
</feature>
<protein>
    <submittedName>
        <fullName evidence="8">MFS transporter</fullName>
    </submittedName>
</protein>
<feature type="transmembrane region" description="Helical" evidence="7">
    <location>
        <begin position="255"/>
        <end position="276"/>
    </location>
</feature>
<comment type="caution">
    <text evidence="8">The sequence shown here is derived from an EMBL/GenBank/DDBJ whole genome shotgun (WGS) entry which is preliminary data.</text>
</comment>
<comment type="subcellular location">
    <subcellularLocation>
        <location evidence="1">Cell membrane</location>
        <topology evidence="1">Multi-pass membrane protein</topology>
    </subcellularLocation>
</comment>
<evidence type="ECO:0000313" key="9">
    <source>
        <dbReference type="Proteomes" id="UP001518990"/>
    </source>
</evidence>
<dbReference type="EMBL" id="JACTNF010000038">
    <property type="protein sequence ID" value="MBO1077029.1"/>
    <property type="molecule type" value="Genomic_DNA"/>
</dbReference>
<evidence type="ECO:0000256" key="5">
    <source>
        <dbReference type="ARBA" id="ARBA00022989"/>
    </source>
</evidence>
<keyword evidence="2" id="KW-0813">Transport</keyword>
<keyword evidence="5 7" id="KW-1133">Transmembrane helix</keyword>
<dbReference type="InterPro" id="IPR010290">
    <property type="entry name" value="TM_effector"/>
</dbReference>
<gene>
    <name evidence="8" type="ORF">IAI60_20690</name>
</gene>
<keyword evidence="6 7" id="KW-0472">Membrane</keyword>
<evidence type="ECO:0000313" key="8">
    <source>
        <dbReference type="EMBL" id="MBO1077029.1"/>
    </source>
</evidence>
<name>A0ABS3KHU2_9PROT</name>
<dbReference type="InterPro" id="IPR036259">
    <property type="entry name" value="MFS_trans_sf"/>
</dbReference>
<evidence type="ECO:0000256" key="2">
    <source>
        <dbReference type="ARBA" id="ARBA00022448"/>
    </source>
</evidence>
<evidence type="ECO:0000256" key="7">
    <source>
        <dbReference type="SAM" id="Phobius"/>
    </source>
</evidence>
<dbReference type="CDD" id="cd06173">
    <property type="entry name" value="MFS_MefA_like"/>
    <property type="match status" value="1"/>
</dbReference>
<sequence length="445" mass="46101">MSRSGWSNAACAARKARRRFRPPARGAGEAPDLRSPAAFGAIRRALATRDARLFFGASLTAWTGLWMHRIAVGWLAWEMTGSAFWVGLVAFSDLAPAAFISPIAGAVADRVDRVRLTTIAQGAIALEAALVATLVATGTMRIELLILLELCAGTAASFLQPARQTLLPGVVPPAELPAAVACNSLVFNIARFIGPALAGPIIAAFGVSPAVACNAIAYLCAVGSMGLMKVDPAHRRGHGGTGRGLASEVGEGFRYIAGHPGLGALLAYAAMMGVLLRSVQEMLPPFVERNFARGADSLAMLTASFGVGALVAGLWLSGRGRVEGATRISIFSGLAQALAVAGFVATGWFSFGLACAVLIGAGTSLHGISTQQLAQTAARPDMRGRVLALWGLITRACPALGALMLGAAGEVFGLRLPALVGVLLALCAFVWGLRQLRRIERALEG</sequence>
<dbReference type="PANTHER" id="PTHR23513">
    <property type="entry name" value="INTEGRAL MEMBRANE EFFLUX PROTEIN-RELATED"/>
    <property type="match status" value="1"/>
</dbReference>
<keyword evidence="3" id="KW-1003">Cell membrane</keyword>
<feature type="transmembrane region" description="Helical" evidence="7">
    <location>
        <begin position="83"/>
        <end position="107"/>
    </location>
</feature>
<evidence type="ECO:0000256" key="4">
    <source>
        <dbReference type="ARBA" id="ARBA00022692"/>
    </source>
</evidence>
<feature type="transmembrane region" description="Helical" evidence="7">
    <location>
        <begin position="201"/>
        <end position="227"/>
    </location>
</feature>
<dbReference type="Proteomes" id="UP001518990">
    <property type="component" value="Unassembled WGS sequence"/>
</dbReference>
<feature type="transmembrane region" description="Helical" evidence="7">
    <location>
        <begin position="337"/>
        <end position="365"/>
    </location>
</feature>
<keyword evidence="4 7" id="KW-0812">Transmembrane</keyword>
<evidence type="ECO:0000256" key="6">
    <source>
        <dbReference type="ARBA" id="ARBA00023136"/>
    </source>
</evidence>
<feature type="transmembrane region" description="Helical" evidence="7">
    <location>
        <begin position="297"/>
        <end position="317"/>
    </location>
</feature>
<feature type="transmembrane region" description="Helical" evidence="7">
    <location>
        <begin position="386"/>
        <end position="408"/>
    </location>
</feature>
<reference evidence="8 9" key="1">
    <citation type="submission" date="2020-09" db="EMBL/GenBank/DDBJ databases">
        <title>Roseomonas.</title>
        <authorList>
            <person name="Zhu W."/>
        </authorList>
    </citation>
    <scope>NUCLEOTIDE SEQUENCE [LARGE SCALE GENOMIC DNA]</scope>
    <source>
        <strain evidence="8 9">1311</strain>
    </source>
</reference>
<proteinExistence type="predicted"/>
<evidence type="ECO:0000256" key="1">
    <source>
        <dbReference type="ARBA" id="ARBA00004651"/>
    </source>
</evidence>
<dbReference type="Pfam" id="PF05977">
    <property type="entry name" value="MFS_3"/>
    <property type="match status" value="1"/>
</dbReference>
<feature type="transmembrane region" description="Helical" evidence="7">
    <location>
        <begin position="414"/>
        <end position="433"/>
    </location>
</feature>
<dbReference type="PANTHER" id="PTHR23513:SF11">
    <property type="entry name" value="STAPHYLOFERRIN A TRANSPORTER"/>
    <property type="match status" value="1"/>
</dbReference>
<accession>A0ABS3KHU2</accession>
<dbReference type="Gene3D" id="1.20.1250.20">
    <property type="entry name" value="MFS general substrate transporter like domains"/>
    <property type="match status" value="1"/>
</dbReference>
<evidence type="ECO:0000256" key="3">
    <source>
        <dbReference type="ARBA" id="ARBA00022475"/>
    </source>
</evidence>
<keyword evidence="9" id="KW-1185">Reference proteome</keyword>